<organism evidence="2 3">
    <name type="scientific">Hassallia byssoidea VB512170</name>
    <dbReference type="NCBI Taxonomy" id="1304833"/>
    <lineage>
        <taxon>Bacteria</taxon>
        <taxon>Bacillati</taxon>
        <taxon>Cyanobacteriota</taxon>
        <taxon>Cyanophyceae</taxon>
        <taxon>Nostocales</taxon>
        <taxon>Tolypothrichaceae</taxon>
        <taxon>Hassallia</taxon>
    </lineage>
</organism>
<protein>
    <submittedName>
        <fullName evidence="2">Uncharacterized protein</fullName>
    </submittedName>
</protein>
<keyword evidence="3" id="KW-1185">Reference proteome</keyword>
<evidence type="ECO:0000313" key="2">
    <source>
        <dbReference type="EMBL" id="NEU71478.1"/>
    </source>
</evidence>
<evidence type="ECO:0000313" key="3">
    <source>
        <dbReference type="Proteomes" id="UP000031549"/>
    </source>
</evidence>
<dbReference type="AlphaFoldDB" id="A0A846H360"/>
<evidence type="ECO:0000256" key="1">
    <source>
        <dbReference type="SAM" id="Phobius"/>
    </source>
</evidence>
<gene>
    <name evidence="2" type="ORF">PI95_002505</name>
</gene>
<dbReference type="RefSeq" id="WP_039738855.1">
    <property type="nucleotide sequence ID" value="NZ_JTCM02000003.1"/>
</dbReference>
<reference evidence="2 3" key="1">
    <citation type="journal article" date="2015" name="Genome Announc.">
        <title>Draft Genome Sequence of Cyanobacterium Hassallia byssoidea Strain VB512170, Isolated from Monuments in India.</title>
        <authorList>
            <person name="Singh D."/>
            <person name="Chandrababunaidu M.M."/>
            <person name="Panda A."/>
            <person name="Sen D."/>
            <person name="Bhattacharyya S."/>
            <person name="Adhikary S.P."/>
            <person name="Tripathy S."/>
        </authorList>
    </citation>
    <scope>NUCLEOTIDE SEQUENCE [LARGE SCALE GENOMIC DNA]</scope>
    <source>
        <strain evidence="2 3">VB512170</strain>
    </source>
</reference>
<dbReference type="Proteomes" id="UP000031549">
    <property type="component" value="Unassembled WGS sequence"/>
</dbReference>
<proteinExistence type="predicted"/>
<keyword evidence="1" id="KW-0472">Membrane</keyword>
<name>A0A846H360_9CYAN</name>
<feature type="transmembrane region" description="Helical" evidence="1">
    <location>
        <begin position="435"/>
        <end position="454"/>
    </location>
</feature>
<dbReference type="EMBL" id="JTCM02000003">
    <property type="protein sequence ID" value="NEU71478.1"/>
    <property type="molecule type" value="Genomic_DNA"/>
</dbReference>
<accession>A0A846H360</accession>
<keyword evidence="1" id="KW-1133">Transmembrane helix</keyword>
<sequence>MNQQYNLIYPTVDLFVYDLQQGLGQTDEQINQNRHHFWRKIKPELNKDYQQLNSQEQDFLKKLASLEKAEADYVELFVPEKLEKFDSDLEGYYRALQLSDTYALQIDCSVINDNNAKPISRLQDIKKNIESRIHQQGKLGKTWFVWGQLSEIYNDKEIKAIAQQCYLQINPNSQSKINLKNQGTFLGATAFEMWEQPNDWVDEKSFQDSFHILICLFPPQRSLDDITKSIANVYFDLNRLFCYRHKIIWAYHQSRKLKSKLKKDFHAVQQIVKKISELGQQINAGKLNLQELQKTLTDTLTILSHYAIDLNYLDDQGRTIKVNLNNYKKRLEKISRENSNNQQQFMQEFSEFSGEKYLQQVETDYINLSPGLTLLQNLISTIQGTIDIYQAKSDRHLEEFIGIAGVGLATSQIGSAVILAEIPKDKNPLAYQTEIFILSLGIGFIFAVVTYILLRIFRR</sequence>
<keyword evidence="1" id="KW-0812">Transmembrane</keyword>
<comment type="caution">
    <text evidence="2">The sequence shown here is derived from an EMBL/GenBank/DDBJ whole genome shotgun (WGS) entry which is preliminary data.</text>
</comment>